<feature type="compositionally biased region" description="Basic residues" evidence="1">
    <location>
        <begin position="51"/>
        <end position="62"/>
    </location>
</feature>
<evidence type="ECO:0000313" key="2">
    <source>
        <dbReference type="EMBL" id="PWZ00734.1"/>
    </source>
</evidence>
<feature type="compositionally biased region" description="Polar residues" evidence="1">
    <location>
        <begin position="178"/>
        <end position="193"/>
    </location>
</feature>
<feature type="compositionally biased region" description="Basic and acidic residues" evidence="1">
    <location>
        <begin position="164"/>
        <end position="176"/>
    </location>
</feature>
<proteinExistence type="predicted"/>
<feature type="region of interest" description="Disordered" evidence="1">
    <location>
        <begin position="1"/>
        <end position="389"/>
    </location>
</feature>
<feature type="compositionally biased region" description="Low complexity" evidence="1">
    <location>
        <begin position="1"/>
        <end position="14"/>
    </location>
</feature>
<feature type="compositionally biased region" description="Low complexity" evidence="1">
    <location>
        <begin position="245"/>
        <end position="269"/>
    </location>
</feature>
<protein>
    <submittedName>
        <fullName evidence="2">Uncharacterized protein</fullName>
    </submittedName>
</protein>
<dbReference type="InParanoid" id="A0A317XQU6"/>
<feature type="compositionally biased region" description="Basic and acidic residues" evidence="1">
    <location>
        <begin position="197"/>
        <end position="227"/>
    </location>
</feature>
<feature type="compositionally biased region" description="Acidic residues" evidence="1">
    <location>
        <begin position="85"/>
        <end position="103"/>
    </location>
</feature>
<sequence length="389" mass="41991">MPPRKSQQSSPPSRSHGEAILTPPHPPSDASVSTDPAEVEEWKAALAAARSPRRSSRQKKAPTKSLDQDFSSPVRGNKTFRVAHDDDDDDDGDHDEDDDTQDDGEGRNSNHDRQTARGVASHISIELPAPPFDAVPSRASKRSKTDAVPSHRQSSPESADESDADRVDDSDNERPKKQSAQSSLTAQPKSLTGSAKHGMDISKSEHSEENSQERSSDVEQRDYRAVESRPTSAKSMTPVSIKRISGAAGSSLGRSSPASGEGSPGPSAGLTSGAPSPHNSFFGKPLTTLLNSGAARRPGLTRKTKIPSLLNHRGPMKPRVNQLPPSKRKLADDDYEYDPIYEAMLAAKRPKDGSEDEDQDDQHDGENLPPQIYGDEDDAIPVDGDIEYD</sequence>
<feature type="compositionally biased region" description="Acidic residues" evidence="1">
    <location>
        <begin position="374"/>
        <end position="389"/>
    </location>
</feature>
<gene>
    <name evidence="2" type="ORF">BCV70DRAFT_199998</name>
</gene>
<evidence type="ECO:0000313" key="3">
    <source>
        <dbReference type="Proteomes" id="UP000246740"/>
    </source>
</evidence>
<accession>A0A317XQU6</accession>
<dbReference type="AlphaFoldDB" id="A0A317XQU6"/>
<dbReference type="EMBL" id="KZ819192">
    <property type="protein sequence ID" value="PWZ00734.1"/>
    <property type="molecule type" value="Genomic_DNA"/>
</dbReference>
<dbReference type="OrthoDB" id="2556851at2759"/>
<feature type="compositionally biased region" description="Basic and acidic residues" evidence="1">
    <location>
        <begin position="104"/>
        <end position="115"/>
    </location>
</feature>
<reference evidence="2 3" key="1">
    <citation type="journal article" date="2018" name="Mol. Biol. Evol.">
        <title>Broad Genomic Sampling Reveals a Smut Pathogenic Ancestry of the Fungal Clade Ustilaginomycotina.</title>
        <authorList>
            <person name="Kijpornyongpan T."/>
            <person name="Mondo S.J."/>
            <person name="Barry K."/>
            <person name="Sandor L."/>
            <person name="Lee J."/>
            <person name="Lipzen A."/>
            <person name="Pangilinan J."/>
            <person name="LaButti K."/>
            <person name="Hainaut M."/>
            <person name="Henrissat B."/>
            <person name="Grigoriev I.V."/>
            <person name="Spatafora J.W."/>
            <person name="Aime M.C."/>
        </authorList>
    </citation>
    <scope>NUCLEOTIDE SEQUENCE [LARGE SCALE GENOMIC DNA]</scope>
    <source>
        <strain evidence="2 3">MCA 3645</strain>
    </source>
</reference>
<evidence type="ECO:0000256" key="1">
    <source>
        <dbReference type="SAM" id="MobiDB-lite"/>
    </source>
</evidence>
<dbReference type="PANTHER" id="PTHR35711">
    <property type="entry name" value="EXPRESSED PROTEIN"/>
    <property type="match status" value="1"/>
</dbReference>
<dbReference type="PANTHER" id="PTHR35711:SF1">
    <property type="entry name" value="ECTODERMAL, ISOFORM F"/>
    <property type="match status" value="1"/>
</dbReference>
<organism evidence="2 3">
    <name type="scientific">Testicularia cyperi</name>
    <dbReference type="NCBI Taxonomy" id="1882483"/>
    <lineage>
        <taxon>Eukaryota</taxon>
        <taxon>Fungi</taxon>
        <taxon>Dikarya</taxon>
        <taxon>Basidiomycota</taxon>
        <taxon>Ustilaginomycotina</taxon>
        <taxon>Ustilaginomycetes</taxon>
        <taxon>Ustilaginales</taxon>
        <taxon>Anthracoideaceae</taxon>
        <taxon>Testicularia</taxon>
    </lineage>
</organism>
<name>A0A317XQU6_9BASI</name>
<feature type="compositionally biased region" description="Polar residues" evidence="1">
    <location>
        <begin position="229"/>
        <end position="238"/>
    </location>
</feature>
<dbReference type="Proteomes" id="UP000246740">
    <property type="component" value="Unassembled WGS sequence"/>
</dbReference>
<feature type="compositionally biased region" description="Acidic residues" evidence="1">
    <location>
        <begin position="354"/>
        <end position="363"/>
    </location>
</feature>
<keyword evidence="3" id="KW-1185">Reference proteome</keyword>